<accession>A0A4R7T9Y5</accession>
<dbReference type="RefSeq" id="WP_133978552.1">
    <property type="nucleotide sequence ID" value="NZ_SOCE01000001.1"/>
</dbReference>
<comment type="caution">
    <text evidence="2">The sequence shown here is derived from an EMBL/GenBank/DDBJ whole genome shotgun (WGS) entry which is preliminary data.</text>
</comment>
<evidence type="ECO:0008006" key="4">
    <source>
        <dbReference type="Google" id="ProtNLM"/>
    </source>
</evidence>
<evidence type="ECO:0000313" key="3">
    <source>
        <dbReference type="Proteomes" id="UP000295151"/>
    </source>
</evidence>
<dbReference type="AlphaFoldDB" id="A0A4R7T9Y5"/>
<organism evidence="2 3">
    <name type="scientific">Kribbella voronezhensis</name>
    <dbReference type="NCBI Taxonomy" id="2512212"/>
    <lineage>
        <taxon>Bacteria</taxon>
        <taxon>Bacillati</taxon>
        <taxon>Actinomycetota</taxon>
        <taxon>Actinomycetes</taxon>
        <taxon>Propionibacteriales</taxon>
        <taxon>Kribbellaceae</taxon>
        <taxon>Kribbella</taxon>
    </lineage>
</organism>
<dbReference type="EMBL" id="SOCE01000001">
    <property type="protein sequence ID" value="TDU88812.1"/>
    <property type="molecule type" value="Genomic_DNA"/>
</dbReference>
<dbReference type="OrthoDB" id="3829885at2"/>
<proteinExistence type="predicted"/>
<feature type="signal peptide" evidence="1">
    <location>
        <begin position="1"/>
        <end position="29"/>
    </location>
</feature>
<gene>
    <name evidence="2" type="ORF">EV138_2361</name>
</gene>
<dbReference type="Proteomes" id="UP000295151">
    <property type="component" value="Unassembled WGS sequence"/>
</dbReference>
<dbReference type="PROSITE" id="PS00430">
    <property type="entry name" value="TONB_DEPENDENT_REC_1"/>
    <property type="match status" value="1"/>
</dbReference>
<protein>
    <recommendedName>
        <fullName evidence="4">SH3 domain-containing protein</fullName>
    </recommendedName>
</protein>
<name>A0A4R7T9Y5_9ACTN</name>
<evidence type="ECO:0000256" key="1">
    <source>
        <dbReference type="SAM" id="SignalP"/>
    </source>
</evidence>
<sequence length="127" mass="13322">MKAITMLRTATAVLAVGAAAMLGVGPAQAATTASDSVSVSATSATVIYDCIWKTDYGIYLFRTPTSTTADYFVGKGVLITDLGCTGPVDGRHYTDCGGGSRWVHIDGTKHGWAALSCITFQRRVVRA</sequence>
<evidence type="ECO:0000313" key="2">
    <source>
        <dbReference type="EMBL" id="TDU88812.1"/>
    </source>
</evidence>
<reference evidence="2 3" key="1">
    <citation type="submission" date="2019-03" db="EMBL/GenBank/DDBJ databases">
        <title>Genomic Encyclopedia of Type Strains, Phase III (KMG-III): the genomes of soil and plant-associated and newly described type strains.</title>
        <authorList>
            <person name="Whitman W."/>
        </authorList>
    </citation>
    <scope>NUCLEOTIDE SEQUENCE [LARGE SCALE GENOMIC DNA]</scope>
    <source>
        <strain evidence="2 3">VKM Ac-2575</strain>
    </source>
</reference>
<dbReference type="InterPro" id="IPR010916">
    <property type="entry name" value="TonB_box_CS"/>
</dbReference>
<feature type="chain" id="PRO_5020476711" description="SH3 domain-containing protein" evidence="1">
    <location>
        <begin position="30"/>
        <end position="127"/>
    </location>
</feature>
<keyword evidence="1" id="KW-0732">Signal</keyword>
<keyword evidence="3" id="KW-1185">Reference proteome</keyword>